<gene>
    <name evidence="2" type="ORF">SAMN05444420_10267</name>
</gene>
<dbReference type="GeneID" id="85016167"/>
<sequence>MADLELKAIKDFQNFHFLVKDYQRGYKWTGEEVKQLLDDIYEFEPQKENEFYCLQPIVIKEEKVSKEKELIDGQQRCTTIYLILKYLGKDTFELNYQTREKSAEFIKEIDSLAIAGEWKDWVDAHPDKDNVDNYHFFEAYQTIQDWFAEESEESRDKKRFLDKLLNKTQVIWYEVEGNIDSIELFTRINSHKIPLTEAELIKALFLINLKKGTKQSEVLQLQQNEIAQQWDRIENELQNKNFWYFISHTAPGATRIDKLLSLSTIFKDPDKIGEHALFFAFEKDFKDSQKEASQWVTNRWGEIKHIFQRFKEWYHDFELYHLIGLLIHLGEDIDDILSVKEKSTSKKDFKNHIKEKICKEIEKIGDIRKVSYSKDRDKAKKTLLIFNIISILNSKDEINRFPFYQYQNISWDIEHIHAKADNTKEQKEWLEEFKNWLLQSGNEELIKKYSARIEEVLAVEKNNNREEDLKEEEDKMGTLIEDIYDNFSNTKEEGEAFDIDNLSNLALLDSSTNRGYGKAPFPQKRTTIIKKDEEGTFIPLCTRNVFLKYYSPHTDSLLSWSATDRKNYLDKIEETLKNFKNYE</sequence>
<organism evidence="2 3">
    <name type="scientific">Capnocytophaga granulosa</name>
    <dbReference type="NCBI Taxonomy" id="45242"/>
    <lineage>
        <taxon>Bacteria</taxon>
        <taxon>Pseudomonadati</taxon>
        <taxon>Bacteroidota</taxon>
        <taxon>Flavobacteriia</taxon>
        <taxon>Flavobacteriales</taxon>
        <taxon>Flavobacteriaceae</taxon>
        <taxon>Capnocytophaga</taxon>
    </lineage>
</organism>
<keyword evidence="3" id="KW-1185">Reference proteome</keyword>
<accession>A0A1H2T2D8</accession>
<feature type="domain" description="GmrSD restriction endonucleases N-terminal" evidence="1">
    <location>
        <begin position="14"/>
        <end position="206"/>
    </location>
</feature>
<evidence type="ECO:0000259" key="1">
    <source>
        <dbReference type="Pfam" id="PF03235"/>
    </source>
</evidence>
<evidence type="ECO:0000313" key="2">
    <source>
        <dbReference type="EMBL" id="SDW38113.1"/>
    </source>
</evidence>
<dbReference type="PANTHER" id="PTHR35149:SF1">
    <property type="entry name" value="DUF5655 DOMAIN-CONTAINING PROTEIN"/>
    <property type="match status" value="1"/>
</dbReference>
<name>A0A1H2T2D8_9FLAO</name>
<dbReference type="Pfam" id="PF03235">
    <property type="entry name" value="GmrSD_N"/>
    <property type="match status" value="1"/>
</dbReference>
<comment type="caution">
    <text evidence="2">The sequence shown here is derived from an EMBL/GenBank/DDBJ whole genome shotgun (WGS) entry which is preliminary data.</text>
</comment>
<dbReference type="InterPro" id="IPR004919">
    <property type="entry name" value="GmrSD_N"/>
</dbReference>
<proteinExistence type="predicted"/>
<dbReference type="AlphaFoldDB" id="A0A1H2T2D8"/>
<dbReference type="EMBL" id="FNND01000002">
    <property type="protein sequence ID" value="SDW38113.1"/>
    <property type="molecule type" value="Genomic_DNA"/>
</dbReference>
<dbReference type="Proteomes" id="UP000182771">
    <property type="component" value="Unassembled WGS sequence"/>
</dbReference>
<dbReference type="RefSeq" id="WP_016420331.1">
    <property type="nucleotide sequence ID" value="NZ_FNND01000002.1"/>
</dbReference>
<dbReference type="OrthoDB" id="9798761at2"/>
<evidence type="ECO:0000313" key="3">
    <source>
        <dbReference type="Proteomes" id="UP000182771"/>
    </source>
</evidence>
<protein>
    <recommendedName>
        <fullName evidence="1">GmrSD restriction endonucleases N-terminal domain-containing protein</fullName>
    </recommendedName>
</protein>
<reference evidence="2 3" key="1">
    <citation type="submission" date="2016-10" db="EMBL/GenBank/DDBJ databases">
        <authorList>
            <person name="Varghese N."/>
            <person name="Submissions S."/>
        </authorList>
    </citation>
    <scope>NUCLEOTIDE SEQUENCE [LARGE SCALE GENOMIC DNA]</scope>
    <source>
        <strain evidence="2 3">DSM 11449</strain>
    </source>
</reference>
<dbReference type="PANTHER" id="PTHR35149">
    <property type="entry name" value="SLL5132 PROTEIN"/>
    <property type="match status" value="1"/>
</dbReference>